<dbReference type="InterPro" id="IPR003660">
    <property type="entry name" value="HAMP_dom"/>
</dbReference>
<dbReference type="Pfam" id="PF12729">
    <property type="entry name" value="4HB_MCP_1"/>
    <property type="match status" value="1"/>
</dbReference>
<dbReference type="GO" id="GO:0007165">
    <property type="term" value="P:signal transduction"/>
    <property type="evidence" value="ECO:0007669"/>
    <property type="project" value="UniProtKB-KW"/>
</dbReference>
<dbReference type="EMBL" id="SLXH01000028">
    <property type="protein sequence ID" value="TCP14731.1"/>
    <property type="molecule type" value="Genomic_DNA"/>
</dbReference>
<dbReference type="Gene3D" id="1.10.287.950">
    <property type="entry name" value="Methyl-accepting chemotaxis protein"/>
    <property type="match status" value="1"/>
</dbReference>
<comment type="caution">
    <text evidence="8">The sequence shown here is derived from an EMBL/GenBank/DDBJ whole genome shotgun (WGS) entry which is preliminary data.</text>
</comment>
<dbReference type="InterPro" id="IPR004089">
    <property type="entry name" value="MCPsignal_dom"/>
</dbReference>
<dbReference type="InterPro" id="IPR047347">
    <property type="entry name" value="YvaQ-like_sensor"/>
</dbReference>
<protein>
    <submittedName>
        <fullName evidence="8">Methyl-accepting chemotaxis protein</fullName>
    </submittedName>
</protein>
<name>A0A4R2N3X5_9BURK</name>
<dbReference type="SMART" id="SM00283">
    <property type="entry name" value="MA"/>
    <property type="match status" value="1"/>
</dbReference>
<feature type="transmembrane region" description="Helical" evidence="5">
    <location>
        <begin position="190"/>
        <end position="209"/>
    </location>
</feature>
<keyword evidence="2" id="KW-0488">Methylation</keyword>
<evidence type="ECO:0000256" key="2">
    <source>
        <dbReference type="ARBA" id="ARBA00022481"/>
    </source>
</evidence>
<dbReference type="PRINTS" id="PR00260">
    <property type="entry name" value="CHEMTRNSDUCR"/>
</dbReference>
<dbReference type="FunFam" id="1.10.287.950:FF:000001">
    <property type="entry name" value="Methyl-accepting chemotaxis sensory transducer"/>
    <property type="match status" value="1"/>
</dbReference>
<accession>A0A4R2N3X5</accession>
<dbReference type="InterPro" id="IPR024478">
    <property type="entry name" value="HlyB_4HB_MCP"/>
</dbReference>
<evidence type="ECO:0000259" key="6">
    <source>
        <dbReference type="PROSITE" id="PS50111"/>
    </source>
</evidence>
<evidence type="ECO:0000256" key="1">
    <source>
        <dbReference type="ARBA" id="ARBA00004370"/>
    </source>
</evidence>
<keyword evidence="5" id="KW-0472">Membrane</keyword>
<dbReference type="GO" id="GO:0004888">
    <property type="term" value="F:transmembrane signaling receptor activity"/>
    <property type="evidence" value="ECO:0007669"/>
    <property type="project" value="InterPro"/>
</dbReference>
<dbReference type="PANTHER" id="PTHR43531">
    <property type="entry name" value="PROTEIN ICFG"/>
    <property type="match status" value="1"/>
</dbReference>
<reference evidence="8 9" key="1">
    <citation type="submission" date="2019-03" db="EMBL/GenBank/DDBJ databases">
        <title>Genomic Encyclopedia of Type Strains, Phase IV (KMG-IV): sequencing the most valuable type-strain genomes for metagenomic binning, comparative biology and taxonomic classification.</title>
        <authorList>
            <person name="Goeker M."/>
        </authorList>
    </citation>
    <scope>NUCLEOTIDE SEQUENCE [LARGE SCALE GENOMIC DNA]</scope>
    <source>
        <strain evidence="8 9">DSM 1837</strain>
    </source>
</reference>
<dbReference type="PROSITE" id="PS50111">
    <property type="entry name" value="CHEMOTAXIS_TRANSDUC_2"/>
    <property type="match status" value="1"/>
</dbReference>
<evidence type="ECO:0000313" key="9">
    <source>
        <dbReference type="Proteomes" id="UP000295182"/>
    </source>
</evidence>
<dbReference type="GO" id="GO:0005886">
    <property type="term" value="C:plasma membrane"/>
    <property type="evidence" value="ECO:0007669"/>
    <property type="project" value="TreeGrafter"/>
</dbReference>
<dbReference type="PROSITE" id="PS50885">
    <property type="entry name" value="HAMP"/>
    <property type="match status" value="1"/>
</dbReference>
<keyword evidence="4" id="KW-0807">Transducer</keyword>
<keyword evidence="5" id="KW-1133">Transmembrane helix</keyword>
<dbReference type="SUPFAM" id="SSF58104">
    <property type="entry name" value="Methyl-accepting chemotaxis protein (MCP) signaling domain"/>
    <property type="match status" value="1"/>
</dbReference>
<evidence type="ECO:0000256" key="4">
    <source>
        <dbReference type="PROSITE-ProRule" id="PRU00284"/>
    </source>
</evidence>
<feature type="domain" description="Methyl-accepting transducer" evidence="6">
    <location>
        <begin position="267"/>
        <end position="496"/>
    </location>
</feature>
<dbReference type="RefSeq" id="WP_119014321.1">
    <property type="nucleotide sequence ID" value="NZ_QXNC01000032.1"/>
</dbReference>
<evidence type="ECO:0000313" key="8">
    <source>
        <dbReference type="EMBL" id="TCP14731.1"/>
    </source>
</evidence>
<proteinExistence type="inferred from homology"/>
<feature type="domain" description="HAMP" evidence="7">
    <location>
        <begin position="210"/>
        <end position="262"/>
    </location>
</feature>
<dbReference type="AlphaFoldDB" id="A0A4R2N3X5"/>
<evidence type="ECO:0000256" key="3">
    <source>
        <dbReference type="ARBA" id="ARBA00029447"/>
    </source>
</evidence>
<dbReference type="CDD" id="cd19411">
    <property type="entry name" value="MCP2201-like_sensor"/>
    <property type="match status" value="1"/>
</dbReference>
<organism evidence="8 9">
    <name type="scientific">Simplicispira metamorpha</name>
    <dbReference type="NCBI Taxonomy" id="80881"/>
    <lineage>
        <taxon>Bacteria</taxon>
        <taxon>Pseudomonadati</taxon>
        <taxon>Pseudomonadota</taxon>
        <taxon>Betaproteobacteria</taxon>
        <taxon>Burkholderiales</taxon>
        <taxon>Comamonadaceae</taxon>
        <taxon>Simplicispira</taxon>
    </lineage>
</organism>
<dbReference type="SMART" id="SM00304">
    <property type="entry name" value="HAMP"/>
    <property type="match status" value="1"/>
</dbReference>
<keyword evidence="5" id="KW-0812">Transmembrane</keyword>
<dbReference type="OrthoDB" id="9177860at2"/>
<dbReference type="Pfam" id="PF00015">
    <property type="entry name" value="MCPsignal"/>
    <property type="match status" value="1"/>
</dbReference>
<keyword evidence="9" id="KW-1185">Reference proteome</keyword>
<dbReference type="Pfam" id="PF00672">
    <property type="entry name" value="HAMP"/>
    <property type="match status" value="1"/>
</dbReference>
<dbReference type="CDD" id="cd06225">
    <property type="entry name" value="HAMP"/>
    <property type="match status" value="1"/>
</dbReference>
<dbReference type="Proteomes" id="UP000295182">
    <property type="component" value="Unassembled WGS sequence"/>
</dbReference>
<evidence type="ECO:0000256" key="5">
    <source>
        <dbReference type="SAM" id="Phobius"/>
    </source>
</evidence>
<comment type="subcellular location">
    <subcellularLocation>
        <location evidence="1">Membrane</location>
    </subcellularLocation>
</comment>
<dbReference type="GO" id="GO:0006935">
    <property type="term" value="P:chemotaxis"/>
    <property type="evidence" value="ECO:0007669"/>
    <property type="project" value="InterPro"/>
</dbReference>
<dbReference type="PANTHER" id="PTHR43531:SF14">
    <property type="entry name" value="METHYL-ACCEPTING CHEMOTAXIS PROTEIN I-RELATED"/>
    <property type="match status" value="1"/>
</dbReference>
<evidence type="ECO:0000259" key="7">
    <source>
        <dbReference type="PROSITE" id="PS50885"/>
    </source>
</evidence>
<dbReference type="InterPro" id="IPR004090">
    <property type="entry name" value="Chemotax_Me-accpt_rcpt"/>
</dbReference>
<comment type="similarity">
    <text evidence="3">Belongs to the methyl-accepting chemotaxis (MCP) protein family.</text>
</comment>
<sequence>MNRLKISTRLAISFSTMVLLLVAQGAMVLFLSAAQREAMEDIVQRSTPITKALSAVIDGSNMETIQFRNLALFSSPDIQQAALAQIKVERSNIAAQTQILDQLIESEEGKALHQSIKPLRAKDLALGNQFLELFAKEQWVEALALLESKQRPAQIEYQNAIRKQAELQAQVMAEAGHRAEAATHNLTRGLLVASAVTIALALFLAITIIRSITRPLMQAVSVADRVASGDLSGHITVQSQDEMGHLLETLQRMQHSLAQTVTAVRSNAQGVASASTEIAAGNHDLSGRTEEQASALQQTAASIEQLGSTVKQNADNARQANQLALSASTVATQGGEVVAEVVKTMKGIDDSSNKIADIISVIDGIAFQTNILALNAAVEAARAGEQGRGFAVVASEVRSLAGRSAEAAKEIKRLITDSVERVEQGSQLVGKAGATMTEVVTAIRRVTDIMGEISVASSEQSQDMGQIGEAVAQMDQTTQRNAALVEEMAAAASSLSSQSQALVEAVAVFKLSDEEVVRTISAVPLPRTLHASAPIKTIMLAREH</sequence>
<gene>
    <name evidence="8" type="ORF">EV674_12849</name>
</gene>
<dbReference type="CDD" id="cd11386">
    <property type="entry name" value="MCP_signal"/>
    <property type="match status" value="1"/>
</dbReference>
<dbReference type="InterPro" id="IPR051310">
    <property type="entry name" value="MCP_chemotaxis"/>
</dbReference>